<protein>
    <submittedName>
        <fullName evidence="1">Uncharacterized protein</fullName>
    </submittedName>
</protein>
<accession>A0ACC2XLE4</accession>
<comment type="caution">
    <text evidence="1">The sequence shown here is derived from an EMBL/GenBank/DDBJ whole genome shotgun (WGS) entry which is preliminary data.</text>
</comment>
<name>A0ACC2XLE4_9TREE</name>
<reference evidence="1" key="1">
    <citation type="submission" date="2023-04" db="EMBL/GenBank/DDBJ databases">
        <title>Draft Genome sequencing of Naganishia species isolated from polar environments using Oxford Nanopore Technology.</title>
        <authorList>
            <person name="Leo P."/>
            <person name="Venkateswaran K."/>
        </authorList>
    </citation>
    <scope>NUCLEOTIDE SEQUENCE</scope>
    <source>
        <strain evidence="1">DBVPG 5303</strain>
    </source>
</reference>
<proteinExistence type="predicted"/>
<keyword evidence="2" id="KW-1185">Reference proteome</keyword>
<dbReference type="Proteomes" id="UP001234202">
    <property type="component" value="Unassembled WGS sequence"/>
</dbReference>
<evidence type="ECO:0000313" key="1">
    <source>
        <dbReference type="EMBL" id="KAJ9124430.1"/>
    </source>
</evidence>
<sequence>MRHPQYIENTESPMPAFSTYIQPGPVFQPGRDDMGCIDLPMQSVRPVSSSSSESPDEIILTPYMVQGSQSFNATPYMHYIQADPAYTPSAIPMPMGAPVDGGNGMCTGATPVCYNCSKKGRTQCKYVSTVRRRGPGKKRLAAEARAVKEGYYADSTPGIPAQYAFWAGGDGQS</sequence>
<organism evidence="1 2">
    <name type="scientific">Naganishia onofrii</name>
    <dbReference type="NCBI Taxonomy" id="1851511"/>
    <lineage>
        <taxon>Eukaryota</taxon>
        <taxon>Fungi</taxon>
        <taxon>Dikarya</taxon>
        <taxon>Basidiomycota</taxon>
        <taxon>Agaricomycotina</taxon>
        <taxon>Tremellomycetes</taxon>
        <taxon>Filobasidiales</taxon>
        <taxon>Filobasidiaceae</taxon>
        <taxon>Naganishia</taxon>
    </lineage>
</organism>
<gene>
    <name evidence="1" type="ORF">QFC24_003218</name>
</gene>
<evidence type="ECO:0000313" key="2">
    <source>
        <dbReference type="Proteomes" id="UP001234202"/>
    </source>
</evidence>
<dbReference type="EMBL" id="JASBWV010000010">
    <property type="protein sequence ID" value="KAJ9124430.1"/>
    <property type="molecule type" value="Genomic_DNA"/>
</dbReference>